<evidence type="ECO:0000313" key="2">
    <source>
        <dbReference type="EMBL" id="MFE4108121.1"/>
    </source>
</evidence>
<dbReference type="RefSeq" id="WP_377967528.1">
    <property type="nucleotide sequence ID" value="NZ_JBHZOL010000100.1"/>
</dbReference>
<proteinExistence type="predicted"/>
<dbReference type="Proteomes" id="UP001600165">
    <property type="component" value="Unassembled WGS sequence"/>
</dbReference>
<reference evidence="2 3" key="1">
    <citation type="submission" date="2024-10" db="EMBL/GenBank/DDBJ databases">
        <authorList>
            <person name="Ratan Roy A."/>
            <person name="Morales Sandoval P.H."/>
            <person name="De Los Santos Villalobos S."/>
            <person name="Chakraborty S."/>
            <person name="Mukherjee J."/>
        </authorList>
    </citation>
    <scope>NUCLEOTIDE SEQUENCE [LARGE SCALE GENOMIC DNA]</scope>
    <source>
        <strain evidence="2 3">S1</strain>
    </source>
</reference>
<evidence type="ECO:0000256" key="1">
    <source>
        <dbReference type="SAM" id="MobiDB-lite"/>
    </source>
</evidence>
<gene>
    <name evidence="2" type="ORF">ACFVKH_17700</name>
</gene>
<evidence type="ECO:0000313" key="3">
    <source>
        <dbReference type="Proteomes" id="UP001600165"/>
    </source>
</evidence>
<keyword evidence="3" id="KW-1185">Reference proteome</keyword>
<dbReference type="EMBL" id="JBHZOL010000100">
    <property type="protein sequence ID" value="MFE4108121.1"/>
    <property type="molecule type" value="Genomic_DNA"/>
</dbReference>
<protein>
    <submittedName>
        <fullName evidence="2">Uncharacterized protein</fullName>
    </submittedName>
</protein>
<feature type="compositionally biased region" description="Polar residues" evidence="1">
    <location>
        <begin position="1"/>
        <end position="20"/>
    </location>
</feature>
<comment type="caution">
    <text evidence="2">The sequence shown here is derived from an EMBL/GenBank/DDBJ whole genome shotgun (WGS) entry which is preliminary data.</text>
</comment>
<sequence>MMFAQSGETTTAKPPGSEQTQRYREASPLPSASNWLVSLATAPVLLAIVGSRALSEFSQQLGLASEELFRGDRLPVLSRSNLEAKDDEQLKPE</sequence>
<name>A0ABW6IIU4_9CYAN</name>
<feature type="region of interest" description="Disordered" evidence="1">
    <location>
        <begin position="1"/>
        <end position="27"/>
    </location>
</feature>
<accession>A0ABW6IIU4</accession>
<organism evidence="2 3">
    <name type="scientific">Almyronema epifaneia S1</name>
    <dbReference type="NCBI Taxonomy" id="2991925"/>
    <lineage>
        <taxon>Bacteria</taxon>
        <taxon>Bacillati</taxon>
        <taxon>Cyanobacteriota</taxon>
        <taxon>Cyanophyceae</taxon>
        <taxon>Nodosilineales</taxon>
        <taxon>Nodosilineaceae</taxon>
        <taxon>Almyronema</taxon>
        <taxon>Almyronema epifaneia</taxon>
    </lineage>
</organism>